<organism evidence="1">
    <name type="scientific">uncultured bacterium</name>
    <name type="common">gcode 4</name>
    <dbReference type="NCBI Taxonomy" id="1234023"/>
    <lineage>
        <taxon>Bacteria</taxon>
        <taxon>environmental samples</taxon>
    </lineage>
</organism>
<dbReference type="AlphaFoldDB" id="K2GC33"/>
<proteinExistence type="predicted"/>
<sequence length="238" mass="29146">MWEYFKDFINLFWIKNKPSPYEVGLFTKTQKYCQYISWLPWLKMVAVCNSLSMYATKKEWSDIDLFIITAPKRLWLVRISVTIIFQILWVRRYWKNIKERFCLSFFTTENAMDFSKIAIQNDIFLYYWIYFLKPIINRDSTYERFIKANKSLWISELNLNWDNKAYAIRSPKYFNSFDKSCILNIKDFIFKKIFLPRTLSHKKRLWDPFGLIVNDDMLKFTDNDRRIEIRDKLIGRIL</sequence>
<dbReference type="EMBL" id="AMFJ01000428">
    <property type="protein sequence ID" value="EKE27779.1"/>
    <property type="molecule type" value="Genomic_DNA"/>
</dbReference>
<reference evidence="1" key="1">
    <citation type="journal article" date="2012" name="Science">
        <title>Fermentation, hydrogen, and sulfur metabolism in multiple uncultivated bacterial phyla.</title>
        <authorList>
            <person name="Wrighton K.C."/>
            <person name="Thomas B.C."/>
            <person name="Sharon I."/>
            <person name="Miller C.S."/>
            <person name="Castelle C.J."/>
            <person name="VerBerkmoes N.C."/>
            <person name="Wilkins M.J."/>
            <person name="Hettich R.L."/>
            <person name="Lipton M.S."/>
            <person name="Williams K.H."/>
            <person name="Long P.E."/>
            <person name="Banfield J.F."/>
        </authorList>
    </citation>
    <scope>NUCLEOTIDE SEQUENCE [LARGE SCALE GENOMIC DNA]</scope>
</reference>
<accession>K2GC33</accession>
<evidence type="ECO:0008006" key="2">
    <source>
        <dbReference type="Google" id="ProtNLM"/>
    </source>
</evidence>
<name>K2GC33_9BACT</name>
<evidence type="ECO:0000313" key="1">
    <source>
        <dbReference type="EMBL" id="EKE27779.1"/>
    </source>
</evidence>
<protein>
    <recommendedName>
        <fullName evidence="2">Polymerase nucleotidyl transferase domain-containing protein</fullName>
    </recommendedName>
</protein>
<gene>
    <name evidence="1" type="ORF">ACD_3C00154G0022</name>
</gene>
<comment type="caution">
    <text evidence="1">The sequence shown here is derived from an EMBL/GenBank/DDBJ whole genome shotgun (WGS) entry which is preliminary data.</text>
</comment>